<dbReference type="FunFam" id="3.30.160.60:FF:000523">
    <property type="entry name" value="Zinc finger protein WIP2"/>
    <property type="match status" value="1"/>
</dbReference>
<evidence type="ECO:0000256" key="11">
    <source>
        <dbReference type="SAM" id="MobiDB-lite"/>
    </source>
</evidence>
<dbReference type="InterPro" id="IPR055187">
    <property type="entry name" value="C2CH-3rd_BIRD-IDD"/>
</dbReference>
<dbReference type="Proteomes" id="UP000636709">
    <property type="component" value="Unassembled WGS sequence"/>
</dbReference>
<dbReference type="InterPro" id="IPR043584">
    <property type="entry name" value="WIP1/2/3/4/5/6"/>
</dbReference>
<organism evidence="13 14">
    <name type="scientific">Digitaria exilis</name>
    <dbReference type="NCBI Taxonomy" id="1010633"/>
    <lineage>
        <taxon>Eukaryota</taxon>
        <taxon>Viridiplantae</taxon>
        <taxon>Streptophyta</taxon>
        <taxon>Embryophyta</taxon>
        <taxon>Tracheophyta</taxon>
        <taxon>Spermatophyta</taxon>
        <taxon>Magnoliopsida</taxon>
        <taxon>Liliopsida</taxon>
        <taxon>Poales</taxon>
        <taxon>Poaceae</taxon>
        <taxon>PACMAD clade</taxon>
        <taxon>Panicoideae</taxon>
        <taxon>Panicodae</taxon>
        <taxon>Paniceae</taxon>
        <taxon>Anthephorinae</taxon>
        <taxon>Digitaria</taxon>
    </lineage>
</organism>
<evidence type="ECO:0000256" key="9">
    <source>
        <dbReference type="ARBA" id="ARBA00023452"/>
    </source>
</evidence>
<dbReference type="InterPro" id="IPR013087">
    <property type="entry name" value="Znf_C2H2_type"/>
</dbReference>
<evidence type="ECO:0000256" key="4">
    <source>
        <dbReference type="ARBA" id="ARBA00022771"/>
    </source>
</evidence>
<dbReference type="AlphaFoldDB" id="A0A835B216"/>
<name>A0A835B216_9POAL</name>
<dbReference type="GO" id="GO:0008270">
    <property type="term" value="F:zinc ion binding"/>
    <property type="evidence" value="ECO:0007669"/>
    <property type="project" value="UniProtKB-KW"/>
</dbReference>
<dbReference type="PANTHER" id="PTHR45878">
    <property type="entry name" value="ZINC FINGER PROTEIN WIP2"/>
    <property type="match status" value="1"/>
</dbReference>
<feature type="region of interest" description="Disordered" evidence="11">
    <location>
        <begin position="543"/>
        <end position="575"/>
    </location>
</feature>
<evidence type="ECO:0000256" key="5">
    <source>
        <dbReference type="ARBA" id="ARBA00022833"/>
    </source>
</evidence>
<evidence type="ECO:0000256" key="3">
    <source>
        <dbReference type="ARBA" id="ARBA00022737"/>
    </source>
</evidence>
<dbReference type="OrthoDB" id="6077919at2759"/>
<evidence type="ECO:0000256" key="2">
    <source>
        <dbReference type="ARBA" id="ARBA00022723"/>
    </source>
</evidence>
<keyword evidence="8" id="KW-0539">Nucleus</keyword>
<evidence type="ECO:0000256" key="10">
    <source>
        <dbReference type="PROSITE-ProRule" id="PRU00042"/>
    </source>
</evidence>
<feature type="domain" description="C2H2-type" evidence="12">
    <location>
        <begin position="478"/>
        <end position="498"/>
    </location>
</feature>
<feature type="compositionally biased region" description="Low complexity" evidence="11">
    <location>
        <begin position="554"/>
        <end position="575"/>
    </location>
</feature>
<evidence type="ECO:0000256" key="6">
    <source>
        <dbReference type="ARBA" id="ARBA00023015"/>
    </source>
</evidence>
<dbReference type="SUPFAM" id="SSF57667">
    <property type="entry name" value="beta-beta-alpha zinc fingers"/>
    <property type="match status" value="1"/>
</dbReference>
<feature type="compositionally biased region" description="Gly residues" evidence="11">
    <location>
        <begin position="600"/>
        <end position="609"/>
    </location>
</feature>
<feature type="region of interest" description="Disordered" evidence="11">
    <location>
        <begin position="197"/>
        <end position="248"/>
    </location>
</feature>
<feature type="region of interest" description="Disordered" evidence="11">
    <location>
        <begin position="408"/>
        <end position="428"/>
    </location>
</feature>
<comment type="similarity">
    <text evidence="9">Belongs to the WIP C2H2-type zinc-finger protein family.</text>
</comment>
<evidence type="ECO:0000313" key="14">
    <source>
        <dbReference type="Proteomes" id="UP000636709"/>
    </source>
</evidence>
<evidence type="ECO:0000313" key="13">
    <source>
        <dbReference type="EMBL" id="KAF8687747.1"/>
    </source>
</evidence>
<evidence type="ECO:0000256" key="8">
    <source>
        <dbReference type="ARBA" id="ARBA00023242"/>
    </source>
</evidence>
<evidence type="ECO:0000256" key="7">
    <source>
        <dbReference type="ARBA" id="ARBA00023163"/>
    </source>
</evidence>
<dbReference type="Pfam" id="PF22995">
    <property type="entry name" value="C2CH-3rd_BIRD-IDD"/>
    <property type="match status" value="1"/>
</dbReference>
<dbReference type="InterPro" id="IPR059161">
    <property type="entry name" value="Znf-C2H2_STOP1/2_3rd"/>
</dbReference>
<keyword evidence="4 10" id="KW-0863">Zinc-finger</keyword>
<reference evidence="13" key="1">
    <citation type="submission" date="2020-07" db="EMBL/GenBank/DDBJ databases">
        <title>Genome sequence and genetic diversity analysis of an under-domesticated orphan crop, white fonio (Digitaria exilis).</title>
        <authorList>
            <person name="Bennetzen J.L."/>
            <person name="Chen S."/>
            <person name="Ma X."/>
            <person name="Wang X."/>
            <person name="Yssel A.E.J."/>
            <person name="Chaluvadi S.R."/>
            <person name="Johnson M."/>
            <person name="Gangashetty P."/>
            <person name="Hamidou F."/>
            <person name="Sanogo M.D."/>
            <person name="Zwaenepoel A."/>
            <person name="Wallace J."/>
            <person name="Van De Peer Y."/>
            <person name="Van Deynze A."/>
        </authorList>
    </citation>
    <scope>NUCLEOTIDE SEQUENCE</scope>
    <source>
        <tissue evidence="13">Leaves</tissue>
    </source>
</reference>
<keyword evidence="14" id="KW-1185">Reference proteome</keyword>
<comment type="subcellular location">
    <subcellularLocation>
        <location evidence="1">Nucleus</location>
    </subcellularLocation>
</comment>
<sequence>MYICVAEQRRTVSPLNSGKREEEEEERGHVSFVIVQQLQHLLSLSLSLYNSFPLFLPSTPLLSIFSSTPSLSQLAAAASTMGDPYTNFLRGYYSHFPLSNPPSTAASFSTTTTSSSYTAAASSSFLHHPPPPSPPIREALPLLSSLTPSSSSSATNHHHLDDDDVFVRDHNKLIATSCSGEQQDAAAAGEVTVALHIGLPSPSPSDSAAGGGREPAEDGSSGGGLQLHDHDHDHEGEGGGEEEEGEEAAMAVGCASIGIGRLTKGQYWIPTPSQILIGPTQFSCPVCYKTFNRYNNMQIMARAFSIRVAACVDGSMQRPARAGAEREREWKERERNKPHHEQCPSVLHKLLVPSLCTLNHLPHPPILHLFPRSPAREDLLSPYTLPALLPPPTYIHYSATRHTAAAATHSLTSSLKSQSPLNGPESLRGTQPTAMLRLPCYCCASGCRNNIDHPRARPLKDFRTLQTHYRRKHGIKPFMCRKCGKAFAVRGDWRTHEKNCGKLWYCACGSDFKHKRSLKDHIRAFGRGHAACGIDCFDDLEDDDRDPSSEVDHATGNGTTTNATATNSSGGNNTNVVSAATAVGIHHHWKPTPPSASSRGSGGGGDRRL</sequence>
<evidence type="ECO:0000256" key="1">
    <source>
        <dbReference type="ARBA" id="ARBA00004123"/>
    </source>
</evidence>
<keyword evidence="5" id="KW-0862">Zinc</keyword>
<dbReference type="EMBL" id="JACEFO010002054">
    <property type="protein sequence ID" value="KAF8687747.1"/>
    <property type="molecule type" value="Genomic_DNA"/>
</dbReference>
<protein>
    <recommendedName>
        <fullName evidence="12">C2H2-type domain-containing protein</fullName>
    </recommendedName>
</protein>
<dbReference type="Gene3D" id="3.30.160.60">
    <property type="entry name" value="Classic Zinc Finger"/>
    <property type="match status" value="1"/>
</dbReference>
<accession>A0A835B216</accession>
<keyword evidence="3" id="KW-0677">Repeat</keyword>
<evidence type="ECO:0000259" key="12">
    <source>
        <dbReference type="PROSITE" id="PS50157"/>
    </source>
</evidence>
<keyword evidence="7" id="KW-0804">Transcription</keyword>
<keyword evidence="2" id="KW-0479">Metal-binding</keyword>
<dbReference type="PROSITE" id="PS50157">
    <property type="entry name" value="ZINC_FINGER_C2H2_2"/>
    <property type="match status" value="1"/>
</dbReference>
<comment type="caution">
    <text evidence="13">The sequence shown here is derived from an EMBL/GenBank/DDBJ whole genome shotgun (WGS) entry which is preliminary data.</text>
</comment>
<dbReference type="GO" id="GO:0005634">
    <property type="term" value="C:nucleus"/>
    <property type="evidence" value="ECO:0007669"/>
    <property type="project" value="UniProtKB-SubCell"/>
</dbReference>
<feature type="compositionally biased region" description="Acidic residues" evidence="11">
    <location>
        <begin position="238"/>
        <end position="247"/>
    </location>
</feature>
<feature type="compositionally biased region" description="Low complexity" evidence="11">
    <location>
        <begin position="198"/>
        <end position="208"/>
    </location>
</feature>
<feature type="compositionally biased region" description="Basic and acidic residues" evidence="11">
    <location>
        <begin position="227"/>
        <end position="237"/>
    </location>
</feature>
<proteinExistence type="inferred from homology"/>
<dbReference type="GO" id="GO:0003700">
    <property type="term" value="F:DNA-binding transcription factor activity"/>
    <property type="evidence" value="ECO:0007669"/>
    <property type="project" value="InterPro"/>
</dbReference>
<dbReference type="PANTHER" id="PTHR45878:SF1">
    <property type="entry name" value="ZINC FINGER PROTEIN WIP2"/>
    <property type="match status" value="1"/>
</dbReference>
<feature type="region of interest" description="Disordered" evidence="11">
    <location>
        <begin position="587"/>
        <end position="609"/>
    </location>
</feature>
<dbReference type="InterPro" id="IPR036236">
    <property type="entry name" value="Znf_C2H2_sf"/>
</dbReference>
<keyword evidence="6" id="KW-0805">Transcription regulation</keyword>
<dbReference type="Pfam" id="PF23115">
    <property type="entry name" value="zf-C2H2_STOP2_3rd"/>
    <property type="match status" value="1"/>
</dbReference>
<gene>
    <name evidence="13" type="ORF">HU200_042679</name>
</gene>